<keyword evidence="1" id="KW-0812">Transmembrane</keyword>
<feature type="transmembrane region" description="Helical" evidence="1">
    <location>
        <begin position="12"/>
        <end position="28"/>
    </location>
</feature>
<reference evidence="2" key="2">
    <citation type="journal article" date="2015" name="Fish Shellfish Immunol.">
        <title>Early steps in the European eel (Anguilla anguilla)-Vibrio vulnificus interaction in the gills: Role of the RtxA13 toxin.</title>
        <authorList>
            <person name="Callol A."/>
            <person name="Pajuelo D."/>
            <person name="Ebbesson L."/>
            <person name="Teles M."/>
            <person name="MacKenzie S."/>
            <person name="Amaro C."/>
        </authorList>
    </citation>
    <scope>NUCLEOTIDE SEQUENCE</scope>
</reference>
<keyword evidence="1" id="KW-1133">Transmembrane helix</keyword>
<sequence>MNIVLKLCCKMLSVYGILVVSSIIWRTVSGLCFSWD</sequence>
<organism evidence="2">
    <name type="scientific">Anguilla anguilla</name>
    <name type="common">European freshwater eel</name>
    <name type="synonym">Muraena anguilla</name>
    <dbReference type="NCBI Taxonomy" id="7936"/>
    <lineage>
        <taxon>Eukaryota</taxon>
        <taxon>Metazoa</taxon>
        <taxon>Chordata</taxon>
        <taxon>Craniata</taxon>
        <taxon>Vertebrata</taxon>
        <taxon>Euteleostomi</taxon>
        <taxon>Actinopterygii</taxon>
        <taxon>Neopterygii</taxon>
        <taxon>Teleostei</taxon>
        <taxon>Anguilliformes</taxon>
        <taxon>Anguillidae</taxon>
        <taxon>Anguilla</taxon>
    </lineage>
</organism>
<name>A0A0E9VFZ8_ANGAN</name>
<dbReference type="AlphaFoldDB" id="A0A0E9VFZ8"/>
<proteinExistence type="predicted"/>
<protein>
    <submittedName>
        <fullName evidence="2">Uncharacterized protein</fullName>
    </submittedName>
</protein>
<keyword evidence="1" id="KW-0472">Membrane</keyword>
<evidence type="ECO:0000256" key="1">
    <source>
        <dbReference type="SAM" id="Phobius"/>
    </source>
</evidence>
<dbReference type="EMBL" id="GBXM01032449">
    <property type="protein sequence ID" value="JAH76128.1"/>
    <property type="molecule type" value="Transcribed_RNA"/>
</dbReference>
<evidence type="ECO:0000313" key="2">
    <source>
        <dbReference type="EMBL" id="JAH76128.1"/>
    </source>
</evidence>
<reference evidence="2" key="1">
    <citation type="submission" date="2014-11" db="EMBL/GenBank/DDBJ databases">
        <authorList>
            <person name="Amaro Gonzalez C."/>
        </authorList>
    </citation>
    <scope>NUCLEOTIDE SEQUENCE</scope>
</reference>
<accession>A0A0E9VFZ8</accession>